<evidence type="ECO:0000313" key="2">
    <source>
        <dbReference type="Proteomes" id="UP001589587"/>
    </source>
</evidence>
<name>A0ABV5XMR7_9NOCA</name>
<comment type="caution">
    <text evidence="1">The sequence shown here is derived from an EMBL/GenBank/DDBJ whole genome shotgun (WGS) entry which is preliminary data.</text>
</comment>
<evidence type="ECO:0000313" key="1">
    <source>
        <dbReference type="EMBL" id="MFB9783778.1"/>
    </source>
</evidence>
<organism evidence="1 2">
    <name type="scientific">Rhodococcus baikonurensis</name>
    <dbReference type="NCBI Taxonomy" id="172041"/>
    <lineage>
        <taxon>Bacteria</taxon>
        <taxon>Bacillati</taxon>
        <taxon>Actinomycetota</taxon>
        <taxon>Actinomycetes</taxon>
        <taxon>Mycobacteriales</taxon>
        <taxon>Nocardiaceae</taxon>
        <taxon>Rhodococcus</taxon>
        <taxon>Rhodococcus erythropolis group</taxon>
    </lineage>
</organism>
<accession>A0ABV5XMR7</accession>
<keyword evidence="2" id="KW-1185">Reference proteome</keyword>
<dbReference type="RefSeq" id="WP_047269255.1">
    <property type="nucleotide sequence ID" value="NZ_JBHMAS010000080.1"/>
</dbReference>
<proteinExistence type="predicted"/>
<reference evidence="1 2" key="1">
    <citation type="submission" date="2024-09" db="EMBL/GenBank/DDBJ databases">
        <authorList>
            <person name="Sun Q."/>
            <person name="Mori K."/>
        </authorList>
    </citation>
    <scope>NUCLEOTIDE SEQUENCE [LARGE SCALE GENOMIC DNA]</scope>
    <source>
        <strain evidence="1 2">JCM 11411</strain>
    </source>
</reference>
<dbReference type="Proteomes" id="UP001589587">
    <property type="component" value="Unassembled WGS sequence"/>
</dbReference>
<dbReference type="EMBL" id="JBHMAS010000080">
    <property type="protein sequence ID" value="MFB9783778.1"/>
    <property type="molecule type" value="Genomic_DNA"/>
</dbReference>
<sequence length="111" mass="12110">MTVTEIPEAFAKAFIAYANDSNGDADDLDLSVSEDRRELYLSNDHPGFCPYLQLSSDGGDSATAEIRSAVSVRRTDGGFDRTEHLDAQVIVPLSDLEEAARLAVECWITTL</sequence>
<gene>
    <name evidence="1" type="ORF">ACFFQ6_29190</name>
</gene>
<protein>
    <submittedName>
        <fullName evidence="1">Uncharacterized protein</fullName>
    </submittedName>
</protein>